<dbReference type="RefSeq" id="XP_013311747.1">
    <property type="nucleotide sequence ID" value="XM_013456293.1"/>
</dbReference>
<protein>
    <submittedName>
        <fullName evidence="1">Uncharacterized protein</fullName>
    </submittedName>
</protein>
<evidence type="ECO:0000313" key="1">
    <source>
        <dbReference type="EMBL" id="KIW51164.1"/>
    </source>
</evidence>
<dbReference type="HOGENOM" id="CLU_1768076_0_0_1"/>
<reference evidence="1 2" key="1">
    <citation type="submission" date="2015-01" db="EMBL/GenBank/DDBJ databases">
        <title>The Genome Sequence of Exophiala xenobiotica CBS118157.</title>
        <authorList>
            <consortium name="The Broad Institute Genomics Platform"/>
            <person name="Cuomo C."/>
            <person name="de Hoog S."/>
            <person name="Gorbushina A."/>
            <person name="Stielow B."/>
            <person name="Teixiera M."/>
            <person name="Abouelleil A."/>
            <person name="Chapman S.B."/>
            <person name="Priest M."/>
            <person name="Young S.K."/>
            <person name="Wortman J."/>
            <person name="Nusbaum C."/>
            <person name="Birren B."/>
        </authorList>
    </citation>
    <scope>NUCLEOTIDE SEQUENCE [LARGE SCALE GENOMIC DNA]</scope>
    <source>
        <strain evidence="1 2">CBS 118157</strain>
    </source>
</reference>
<gene>
    <name evidence="1" type="ORF">PV05_09911</name>
</gene>
<keyword evidence="2" id="KW-1185">Reference proteome</keyword>
<dbReference type="EMBL" id="KN847322">
    <property type="protein sequence ID" value="KIW51164.1"/>
    <property type="molecule type" value="Genomic_DNA"/>
</dbReference>
<dbReference type="AlphaFoldDB" id="A0A0D2ETI4"/>
<sequence>MRNVGLHLTPLEDDSAKLRIDDHSSLQKHQEIQGRADEDQLPQSQVNVETPGFTSTVKDFATVATTDDQSTDSVTLDLTLLHLIQFFQNHIPSDVKLRMICPLYGIPLPTIQIRSQAPTALDVKVEFGLRSSEALIRHVLMTREPPH</sequence>
<organism evidence="1 2">
    <name type="scientific">Exophiala xenobiotica</name>
    <dbReference type="NCBI Taxonomy" id="348802"/>
    <lineage>
        <taxon>Eukaryota</taxon>
        <taxon>Fungi</taxon>
        <taxon>Dikarya</taxon>
        <taxon>Ascomycota</taxon>
        <taxon>Pezizomycotina</taxon>
        <taxon>Eurotiomycetes</taxon>
        <taxon>Chaetothyriomycetidae</taxon>
        <taxon>Chaetothyriales</taxon>
        <taxon>Herpotrichiellaceae</taxon>
        <taxon>Exophiala</taxon>
    </lineage>
</organism>
<accession>A0A0D2ETI4</accession>
<dbReference type="OrthoDB" id="3520662at2759"/>
<proteinExistence type="predicted"/>
<dbReference type="Proteomes" id="UP000054342">
    <property type="component" value="Unassembled WGS sequence"/>
</dbReference>
<dbReference type="GeneID" id="25331819"/>
<evidence type="ECO:0000313" key="2">
    <source>
        <dbReference type="Proteomes" id="UP000054342"/>
    </source>
</evidence>
<name>A0A0D2ETI4_9EURO</name>